<organism evidence="4 5">
    <name type="scientific">Arachis hypogaea</name>
    <name type="common">Peanut</name>
    <dbReference type="NCBI Taxonomy" id="3818"/>
    <lineage>
        <taxon>Eukaryota</taxon>
        <taxon>Viridiplantae</taxon>
        <taxon>Streptophyta</taxon>
        <taxon>Embryophyta</taxon>
        <taxon>Tracheophyta</taxon>
        <taxon>Spermatophyta</taxon>
        <taxon>Magnoliopsida</taxon>
        <taxon>eudicotyledons</taxon>
        <taxon>Gunneridae</taxon>
        <taxon>Pentapetalae</taxon>
        <taxon>rosids</taxon>
        <taxon>fabids</taxon>
        <taxon>Fabales</taxon>
        <taxon>Fabaceae</taxon>
        <taxon>Papilionoideae</taxon>
        <taxon>50 kb inversion clade</taxon>
        <taxon>dalbergioids sensu lato</taxon>
        <taxon>Dalbergieae</taxon>
        <taxon>Pterocarpus clade</taxon>
        <taxon>Arachis</taxon>
    </lineage>
</organism>
<feature type="region of interest" description="Disordered" evidence="2">
    <location>
        <begin position="332"/>
        <end position="356"/>
    </location>
</feature>
<comment type="caution">
    <text evidence="4">The sequence shown here is derived from an EMBL/GenBank/DDBJ whole genome shotgun (WGS) entry which is preliminary data.</text>
</comment>
<sequence length="447" mass="51293">MIFFHASRPSEDERSGHRADERHAQRGHWHLANPWFYGEPSRRYHNVSYTTRDMHNVNAKQQREGGLDAELCLRQIKSVIEQVFLEAHHRLCAWHLLQNTTSNIGKPKFTKMFRDCMLGDYEVGTFQRKWFEIVEKFGVADKRWVQDMCEGLHVVISRYVKSRYSYTNFLRHFHRCLMFVRAKEVDANFECAKGDPVMTTNLKQLEQSAAENYTQVIFYLFVPILDMACTMRVVDPEDNVSYFIHIVSRYGTPGKDWHVVATSDMSEVRCTCMRMECFGVPCEHIIAVLVLNNVHEIPRSLILPKWTKDAKLVVVQSMGMIWDSVQLTDTNFPHEGPPTEGGRAPARNTKGNGANGGKKTQRCRLCGVLGHNRTTCLHRRTMESSSAVADDLDSMDIDMLYDNLSWDLYAIMEIPSFRCSDSDMQAGFVNSNFAGTNTCGLVMFLAD</sequence>
<feature type="region of interest" description="Disordered" evidence="2">
    <location>
        <begin position="1"/>
        <end position="24"/>
    </location>
</feature>
<feature type="domain" description="SWIM-type" evidence="3">
    <location>
        <begin position="257"/>
        <end position="293"/>
    </location>
</feature>
<protein>
    <recommendedName>
        <fullName evidence="3">SWIM-type domain-containing protein</fullName>
    </recommendedName>
</protein>
<dbReference type="PANTHER" id="PTHR47718:SF7">
    <property type="entry name" value="PROTEIN FAR1-RELATED SEQUENCE"/>
    <property type="match status" value="1"/>
</dbReference>
<dbReference type="AlphaFoldDB" id="A0A445DV68"/>
<reference evidence="4 5" key="1">
    <citation type="submission" date="2019-01" db="EMBL/GenBank/DDBJ databases">
        <title>Sequencing of cultivated peanut Arachis hypogaea provides insights into genome evolution and oil improvement.</title>
        <authorList>
            <person name="Chen X."/>
        </authorList>
    </citation>
    <scope>NUCLEOTIDE SEQUENCE [LARGE SCALE GENOMIC DNA]</scope>
    <source>
        <strain evidence="5">cv. Fuhuasheng</strain>
        <tissue evidence="4">Leaves</tissue>
    </source>
</reference>
<accession>A0A445DV68</accession>
<evidence type="ECO:0000256" key="1">
    <source>
        <dbReference type="PROSITE-ProRule" id="PRU00325"/>
    </source>
</evidence>
<keyword evidence="1" id="KW-0862">Zinc</keyword>
<dbReference type="InterPro" id="IPR007527">
    <property type="entry name" value="Znf_SWIM"/>
</dbReference>
<dbReference type="GO" id="GO:0008270">
    <property type="term" value="F:zinc ion binding"/>
    <property type="evidence" value="ECO:0007669"/>
    <property type="project" value="UniProtKB-KW"/>
</dbReference>
<evidence type="ECO:0000313" key="4">
    <source>
        <dbReference type="EMBL" id="RYR67088.1"/>
    </source>
</evidence>
<keyword evidence="5" id="KW-1185">Reference proteome</keyword>
<name>A0A445DV68_ARAHY</name>
<evidence type="ECO:0000259" key="3">
    <source>
        <dbReference type="PROSITE" id="PS50966"/>
    </source>
</evidence>
<dbReference type="Proteomes" id="UP000289738">
    <property type="component" value="Chromosome A03"/>
</dbReference>
<keyword evidence="1" id="KW-0863">Zinc-finger</keyword>
<dbReference type="EMBL" id="SDMP01000003">
    <property type="protein sequence ID" value="RYR67088.1"/>
    <property type="molecule type" value="Genomic_DNA"/>
</dbReference>
<dbReference type="Pfam" id="PF04434">
    <property type="entry name" value="SWIM"/>
    <property type="match status" value="1"/>
</dbReference>
<keyword evidence="1" id="KW-0479">Metal-binding</keyword>
<gene>
    <name evidence="4" type="ORF">Ahy_A03g013345</name>
</gene>
<feature type="compositionally biased region" description="Basic and acidic residues" evidence="2">
    <location>
        <begin position="8"/>
        <end position="24"/>
    </location>
</feature>
<evidence type="ECO:0000313" key="5">
    <source>
        <dbReference type="Proteomes" id="UP000289738"/>
    </source>
</evidence>
<evidence type="ECO:0000256" key="2">
    <source>
        <dbReference type="SAM" id="MobiDB-lite"/>
    </source>
</evidence>
<proteinExistence type="predicted"/>
<dbReference type="PANTHER" id="PTHR47718">
    <property type="entry name" value="OS01G0519700 PROTEIN"/>
    <property type="match status" value="1"/>
</dbReference>
<dbReference type="PROSITE" id="PS50966">
    <property type="entry name" value="ZF_SWIM"/>
    <property type="match status" value="1"/>
</dbReference>